<dbReference type="EMBL" id="JALIDZ010000005">
    <property type="protein sequence ID" value="MCT8972553.1"/>
    <property type="molecule type" value="Genomic_DNA"/>
</dbReference>
<evidence type="ECO:0000313" key="3">
    <source>
        <dbReference type="Proteomes" id="UP001320898"/>
    </source>
</evidence>
<keyword evidence="2" id="KW-0238">DNA-binding</keyword>
<evidence type="ECO:0000313" key="2">
    <source>
        <dbReference type="EMBL" id="MCT8972553.1"/>
    </source>
</evidence>
<comment type="caution">
    <text evidence="2">The sequence shown here is derived from an EMBL/GenBank/DDBJ whole genome shotgun (WGS) entry which is preliminary data.</text>
</comment>
<dbReference type="AlphaFoldDB" id="A0AAW5R1L6"/>
<protein>
    <submittedName>
        <fullName evidence="2">Winged helix DNA-binding protein</fullName>
    </submittedName>
</protein>
<name>A0AAW5R1L6_9HYPH</name>
<keyword evidence="3" id="KW-1185">Reference proteome</keyword>
<dbReference type="Pfam" id="PF13463">
    <property type="entry name" value="HTH_27"/>
    <property type="match status" value="1"/>
</dbReference>
<sequence length="180" mass="19223">MKSDLKSGQESTRGPGPIVSSAHLAAGGMASLSEFEFGLILASHAFHRWMVRCIEAAGISGLSPLDVMVLHSVAHRARSKKLADICLVLNVEDTHLVTYAVRKLEAQGLVKSGRAGKEKTVEITARGEDAVQRYHEIREALLVRAVKGIGFAPDLLSDNAAVLRALSGHYDQAARSAASL</sequence>
<dbReference type="GO" id="GO:0003700">
    <property type="term" value="F:DNA-binding transcription factor activity"/>
    <property type="evidence" value="ECO:0007669"/>
    <property type="project" value="InterPro"/>
</dbReference>
<dbReference type="InterPro" id="IPR036390">
    <property type="entry name" value="WH_DNA-bd_sf"/>
</dbReference>
<organism evidence="2 3">
    <name type="scientific">Microbaculum marinisediminis</name>
    <dbReference type="NCBI Taxonomy" id="2931392"/>
    <lineage>
        <taxon>Bacteria</taxon>
        <taxon>Pseudomonadati</taxon>
        <taxon>Pseudomonadota</taxon>
        <taxon>Alphaproteobacteria</taxon>
        <taxon>Hyphomicrobiales</taxon>
        <taxon>Tepidamorphaceae</taxon>
        <taxon>Microbaculum</taxon>
    </lineage>
</organism>
<dbReference type="InterPro" id="IPR014601">
    <property type="entry name" value="Trans_reg_MarR_HTH"/>
</dbReference>
<dbReference type="InterPro" id="IPR000835">
    <property type="entry name" value="HTH_MarR-typ"/>
</dbReference>
<feature type="domain" description="HTH marR-type" evidence="1">
    <location>
        <begin position="62"/>
        <end position="127"/>
    </location>
</feature>
<reference evidence="2 3" key="1">
    <citation type="submission" date="2022-04" db="EMBL/GenBank/DDBJ databases">
        <authorList>
            <person name="Ye Y.-Q."/>
            <person name="Du Z.-J."/>
        </authorList>
    </citation>
    <scope>NUCLEOTIDE SEQUENCE [LARGE SCALE GENOMIC DNA]</scope>
    <source>
        <strain evidence="2 3">A6E488</strain>
    </source>
</reference>
<dbReference type="RefSeq" id="WP_261616490.1">
    <property type="nucleotide sequence ID" value="NZ_JALIDZ010000005.1"/>
</dbReference>
<gene>
    <name evidence="2" type="ORF">MUB46_11855</name>
</gene>
<dbReference type="PIRSF" id="PIRSF036158">
    <property type="entry name" value="UCP036158_MarR"/>
    <property type="match status" value="1"/>
</dbReference>
<accession>A0AAW5R1L6</accession>
<evidence type="ECO:0000259" key="1">
    <source>
        <dbReference type="Pfam" id="PF13463"/>
    </source>
</evidence>
<dbReference type="SUPFAM" id="SSF46785">
    <property type="entry name" value="Winged helix' DNA-binding domain"/>
    <property type="match status" value="1"/>
</dbReference>
<dbReference type="GO" id="GO:0003677">
    <property type="term" value="F:DNA binding"/>
    <property type="evidence" value="ECO:0007669"/>
    <property type="project" value="UniProtKB-KW"/>
</dbReference>
<dbReference type="InterPro" id="IPR036388">
    <property type="entry name" value="WH-like_DNA-bd_sf"/>
</dbReference>
<proteinExistence type="predicted"/>
<dbReference type="Proteomes" id="UP001320898">
    <property type="component" value="Unassembled WGS sequence"/>
</dbReference>
<dbReference type="Gene3D" id="1.10.10.10">
    <property type="entry name" value="Winged helix-like DNA-binding domain superfamily/Winged helix DNA-binding domain"/>
    <property type="match status" value="1"/>
</dbReference>